<evidence type="ECO:0000256" key="2">
    <source>
        <dbReference type="ARBA" id="ARBA00022679"/>
    </source>
</evidence>
<proteinExistence type="inferred from homology"/>
<keyword evidence="5 8" id="KW-0460">Magnesium</keyword>
<comment type="similarity">
    <text evidence="8">Belongs to the P-Pant transferase superfamily. AcpS family.</text>
</comment>
<protein>
    <recommendedName>
        <fullName evidence="8">Holo-[acyl-carrier-protein] synthase</fullName>
        <shortName evidence="8">Holo-ACP synthase</shortName>
        <ecNumber evidence="8">2.7.8.7</ecNumber>
    </recommendedName>
    <alternativeName>
        <fullName evidence="8">4'-phosphopantetheinyl transferase AcpS</fullName>
    </alternativeName>
</protein>
<evidence type="ECO:0000256" key="3">
    <source>
        <dbReference type="ARBA" id="ARBA00022723"/>
    </source>
</evidence>
<keyword evidence="4 8" id="KW-0276">Fatty acid metabolism</keyword>
<dbReference type="InterPro" id="IPR037143">
    <property type="entry name" value="4-PPantetheinyl_Trfase_dom_sf"/>
</dbReference>
<keyword evidence="8" id="KW-0963">Cytoplasm</keyword>
<dbReference type="SUPFAM" id="SSF56214">
    <property type="entry name" value="4'-phosphopantetheinyl transferase"/>
    <property type="match status" value="1"/>
</dbReference>
<evidence type="ECO:0000256" key="5">
    <source>
        <dbReference type="ARBA" id="ARBA00022842"/>
    </source>
</evidence>
<keyword evidence="3 8" id="KW-0479">Metal-binding</keyword>
<comment type="caution">
    <text evidence="10">The sequence shown here is derived from an EMBL/GenBank/DDBJ whole genome shotgun (WGS) entry which is preliminary data.</text>
</comment>
<feature type="domain" description="4'-phosphopantetheinyl transferase" evidence="9">
    <location>
        <begin position="6"/>
        <end position="99"/>
    </location>
</feature>
<keyword evidence="6 8" id="KW-0443">Lipid metabolism</keyword>
<comment type="cofactor">
    <cofactor evidence="8">
        <name>Mg(2+)</name>
        <dbReference type="ChEBI" id="CHEBI:18420"/>
    </cofactor>
</comment>
<dbReference type="InterPro" id="IPR008278">
    <property type="entry name" value="4-PPantetheinyl_Trfase_dom"/>
</dbReference>
<reference evidence="10 11" key="1">
    <citation type="submission" date="2024-07" db="EMBL/GenBank/DDBJ databases">
        <title>Draft Genome Sequence of Ferrimicrobium acidiphilum Strain YE2023, Isolated from a Pulp of Bioleach Reactor.</title>
        <authorList>
            <person name="Elkina Y.A."/>
            <person name="Bulaeva A.G."/>
            <person name="Beletsky A.V."/>
            <person name="Mardanov A.V."/>
        </authorList>
    </citation>
    <scope>NUCLEOTIDE SEQUENCE [LARGE SCALE GENOMIC DNA]</scope>
    <source>
        <strain evidence="10 11">YE2023</strain>
    </source>
</reference>
<gene>
    <name evidence="8 10" type="primary">acpS</name>
    <name evidence="10" type="ORF">AB6A68_01375</name>
</gene>
<dbReference type="HAMAP" id="MF_00101">
    <property type="entry name" value="AcpS"/>
    <property type="match status" value="1"/>
</dbReference>
<dbReference type="NCBIfam" id="TIGR00516">
    <property type="entry name" value="acpS"/>
    <property type="match status" value="1"/>
</dbReference>
<dbReference type="RefSeq" id="WP_276939466.1">
    <property type="nucleotide sequence ID" value="NZ_DAHWIW010000112.1"/>
</dbReference>
<dbReference type="NCBIfam" id="TIGR00556">
    <property type="entry name" value="pantethn_trn"/>
    <property type="match status" value="1"/>
</dbReference>
<organism evidence="10 11">
    <name type="scientific">Ferrimicrobium acidiphilum</name>
    <dbReference type="NCBI Taxonomy" id="121039"/>
    <lineage>
        <taxon>Bacteria</taxon>
        <taxon>Bacillati</taxon>
        <taxon>Actinomycetota</taxon>
        <taxon>Acidimicrobiia</taxon>
        <taxon>Acidimicrobiales</taxon>
        <taxon>Acidimicrobiaceae</taxon>
        <taxon>Ferrimicrobium</taxon>
    </lineage>
</organism>
<dbReference type="Gene3D" id="3.90.470.20">
    <property type="entry name" value="4'-phosphopantetheinyl transferase domain"/>
    <property type="match status" value="1"/>
</dbReference>
<comment type="catalytic activity">
    <reaction evidence="8">
        <text>apo-[ACP] + CoA = holo-[ACP] + adenosine 3',5'-bisphosphate + H(+)</text>
        <dbReference type="Rhea" id="RHEA:12068"/>
        <dbReference type="Rhea" id="RHEA-COMP:9685"/>
        <dbReference type="Rhea" id="RHEA-COMP:9690"/>
        <dbReference type="ChEBI" id="CHEBI:15378"/>
        <dbReference type="ChEBI" id="CHEBI:29999"/>
        <dbReference type="ChEBI" id="CHEBI:57287"/>
        <dbReference type="ChEBI" id="CHEBI:58343"/>
        <dbReference type="ChEBI" id="CHEBI:64479"/>
        <dbReference type="EC" id="2.7.8.7"/>
    </reaction>
</comment>
<keyword evidence="11" id="KW-1185">Reference proteome</keyword>
<evidence type="ECO:0000313" key="10">
    <source>
        <dbReference type="EMBL" id="MEX6428494.1"/>
    </source>
</evidence>
<evidence type="ECO:0000259" key="9">
    <source>
        <dbReference type="Pfam" id="PF01648"/>
    </source>
</evidence>
<dbReference type="EC" id="2.7.8.7" evidence="8"/>
<comment type="function">
    <text evidence="8">Transfers the 4'-phosphopantetheine moiety from coenzyme A to a Ser of acyl-carrier-protein.</text>
</comment>
<dbReference type="InterPro" id="IPR004568">
    <property type="entry name" value="Ppantetheine-prot_Trfase_dom"/>
</dbReference>
<evidence type="ECO:0000256" key="6">
    <source>
        <dbReference type="ARBA" id="ARBA00023098"/>
    </source>
</evidence>
<dbReference type="Proteomes" id="UP001560267">
    <property type="component" value="Unassembled WGS sequence"/>
</dbReference>
<dbReference type="Pfam" id="PF01648">
    <property type="entry name" value="ACPS"/>
    <property type="match status" value="1"/>
</dbReference>
<dbReference type="EMBL" id="JBFSHR010000003">
    <property type="protein sequence ID" value="MEX6428494.1"/>
    <property type="molecule type" value="Genomic_DNA"/>
</dbReference>
<sequence>MRVRTGIDAVEIHRFRVALERTPAMIDRLFTVSEVTSVSGRVESLAARFCVKEATMKLFGVGLGAVPFHDIETVRLETGQPSLRLTGAAATLALEQGCHEFALSLTHTRTLAIAQVVSLIEG</sequence>
<evidence type="ECO:0000256" key="7">
    <source>
        <dbReference type="ARBA" id="ARBA00023160"/>
    </source>
</evidence>
<evidence type="ECO:0000256" key="1">
    <source>
        <dbReference type="ARBA" id="ARBA00022516"/>
    </source>
</evidence>
<name>A0ABV3XYV9_9ACTN</name>
<accession>A0ABV3XYV9</accession>
<keyword evidence="1 8" id="KW-0444">Lipid biosynthesis</keyword>
<dbReference type="InterPro" id="IPR002582">
    <property type="entry name" value="ACPS"/>
</dbReference>
<keyword evidence="2 8" id="KW-0808">Transferase</keyword>
<dbReference type="GO" id="GO:0008897">
    <property type="term" value="F:holo-[acyl-carrier-protein] synthase activity"/>
    <property type="evidence" value="ECO:0007669"/>
    <property type="project" value="UniProtKB-EC"/>
</dbReference>
<comment type="subcellular location">
    <subcellularLocation>
        <location evidence="8">Cytoplasm</location>
    </subcellularLocation>
</comment>
<evidence type="ECO:0000256" key="4">
    <source>
        <dbReference type="ARBA" id="ARBA00022832"/>
    </source>
</evidence>
<feature type="binding site" evidence="8">
    <location>
        <position position="53"/>
    </location>
    <ligand>
        <name>Mg(2+)</name>
        <dbReference type="ChEBI" id="CHEBI:18420"/>
    </ligand>
</feature>
<feature type="binding site" evidence="8">
    <location>
        <position position="8"/>
    </location>
    <ligand>
        <name>Mg(2+)</name>
        <dbReference type="ChEBI" id="CHEBI:18420"/>
    </ligand>
</feature>
<evidence type="ECO:0000313" key="11">
    <source>
        <dbReference type="Proteomes" id="UP001560267"/>
    </source>
</evidence>
<evidence type="ECO:0000256" key="8">
    <source>
        <dbReference type="HAMAP-Rule" id="MF_00101"/>
    </source>
</evidence>
<keyword evidence="7 8" id="KW-0275">Fatty acid biosynthesis</keyword>